<dbReference type="Proteomes" id="UP000008367">
    <property type="component" value="Unassembled WGS sequence"/>
</dbReference>
<proteinExistence type="predicted"/>
<feature type="non-terminal residue" evidence="1">
    <location>
        <position position="42"/>
    </location>
</feature>
<evidence type="ECO:0000313" key="2">
    <source>
        <dbReference type="Proteomes" id="UP000008367"/>
    </source>
</evidence>
<reference evidence="1 2" key="1">
    <citation type="submission" date="2012-10" db="EMBL/GenBank/DDBJ databases">
        <title>Genome sequence of Vibrio Cholerae HENC-02.</title>
        <authorList>
            <person name="Eppinger M."/>
            <person name="Hasan N.A."/>
            <person name="Sengamalay N."/>
            <person name="Hine E."/>
            <person name="Su Q."/>
            <person name="Daugherty S.C."/>
            <person name="Young S."/>
            <person name="Sadzewicz L."/>
            <person name="Tallon L."/>
            <person name="Cebula T.A."/>
            <person name="Ravel J."/>
            <person name="Colwell R.R."/>
        </authorList>
    </citation>
    <scope>NUCLEOTIDE SEQUENCE [LARGE SCALE GENOMIC DNA]</scope>
    <source>
        <strain evidence="1 2">HENC-02</strain>
    </source>
</reference>
<name>A0A454D599_VIBHA</name>
<accession>A0A454D599</accession>
<gene>
    <name evidence="1" type="ORF">VCHENC02_0776A</name>
</gene>
<protein>
    <submittedName>
        <fullName evidence="1">Uncharacterized protein</fullName>
    </submittedName>
</protein>
<dbReference type="AlphaFoldDB" id="A0A454D599"/>
<dbReference type="EMBL" id="AJSR01000091">
    <property type="protein sequence ID" value="EKM33824.1"/>
    <property type="molecule type" value="Genomic_DNA"/>
</dbReference>
<comment type="caution">
    <text evidence="1">The sequence shown here is derived from an EMBL/GenBank/DDBJ whole genome shotgun (WGS) entry which is preliminary data.</text>
</comment>
<organism evidence="1 2">
    <name type="scientific">Vibrio harveyi</name>
    <name type="common">Beneckea harveyi</name>
    <dbReference type="NCBI Taxonomy" id="669"/>
    <lineage>
        <taxon>Bacteria</taxon>
        <taxon>Pseudomonadati</taxon>
        <taxon>Pseudomonadota</taxon>
        <taxon>Gammaproteobacteria</taxon>
        <taxon>Vibrionales</taxon>
        <taxon>Vibrionaceae</taxon>
        <taxon>Vibrio</taxon>
    </lineage>
</organism>
<evidence type="ECO:0000313" key="1">
    <source>
        <dbReference type="EMBL" id="EKM33824.1"/>
    </source>
</evidence>
<sequence length="42" mass="4792">MAALHWSFYLAPKNPKPHLQASKKQKLPSQLIPHHLCFLLGT</sequence>